<evidence type="ECO:0000313" key="2">
    <source>
        <dbReference type="EMBL" id="AET64201.1"/>
    </source>
</evidence>
<dbReference type="InterPro" id="IPR043519">
    <property type="entry name" value="NT_sf"/>
</dbReference>
<keyword evidence="3" id="KW-1185">Reference proteome</keyword>
<dbReference type="Proteomes" id="UP000005877">
    <property type="component" value="Chromosome"/>
</dbReference>
<dbReference type="HOGENOM" id="CLU_072733_0_0_2"/>
<dbReference type="GeneID" id="12509998"/>
<dbReference type="KEGG" id="mhi:Mhar_0829"/>
<dbReference type="SUPFAM" id="SSF81301">
    <property type="entry name" value="Nucleotidyltransferase"/>
    <property type="match status" value="1"/>
</dbReference>
<dbReference type="Pfam" id="PF01909">
    <property type="entry name" value="NTP_transf_2"/>
    <property type="match status" value="1"/>
</dbReference>
<evidence type="ECO:0000259" key="1">
    <source>
        <dbReference type="Pfam" id="PF01909"/>
    </source>
</evidence>
<reference evidence="2 3" key="1">
    <citation type="journal article" date="2012" name="PLoS ONE">
        <title>The genome characteristics and predicted function of methyl-group oxidation pathway in the obligate aceticlastic methanogens, Methanosaeta spp.</title>
        <authorList>
            <person name="Zhu J."/>
            <person name="Zheng H."/>
            <person name="Ai G."/>
            <person name="Zhang G."/>
            <person name="Liu D."/>
            <person name="Liu X."/>
            <person name="Dong X."/>
        </authorList>
    </citation>
    <scope>NUCLEOTIDE SEQUENCE [LARGE SCALE GENOMIC DNA]</scope>
    <source>
        <strain evidence="2 3">6Ac</strain>
    </source>
</reference>
<name>G7WL98_METH6</name>
<dbReference type="RefSeq" id="WP_014586386.1">
    <property type="nucleotide sequence ID" value="NC_017527.1"/>
</dbReference>
<proteinExistence type="predicted"/>
<accession>G7WL98</accession>
<gene>
    <name evidence="2" type="ordered locus">Mhar_0829</name>
</gene>
<dbReference type="OrthoDB" id="18771at2157"/>
<protein>
    <recommendedName>
        <fullName evidence="1">Polymerase nucleotidyl transferase domain-containing protein</fullName>
    </recommendedName>
</protein>
<organism evidence="2 3">
    <name type="scientific">Methanothrix harundinacea (strain 6Ac)</name>
    <name type="common">Methanosaeta harundinacea</name>
    <dbReference type="NCBI Taxonomy" id="1110509"/>
    <lineage>
        <taxon>Archaea</taxon>
        <taxon>Methanobacteriati</taxon>
        <taxon>Methanobacteriota</taxon>
        <taxon>Stenosarchaea group</taxon>
        <taxon>Methanomicrobia</taxon>
        <taxon>Methanotrichales</taxon>
        <taxon>Methanotrichaceae</taxon>
        <taxon>Methanothrix</taxon>
    </lineage>
</organism>
<dbReference type="InterPro" id="IPR002934">
    <property type="entry name" value="Polymerase_NTP_transf_dom"/>
</dbReference>
<dbReference type="PATRIC" id="fig|1110509.7.peg.922"/>
<dbReference type="EMBL" id="CP003117">
    <property type="protein sequence ID" value="AET64201.1"/>
    <property type="molecule type" value="Genomic_DNA"/>
</dbReference>
<dbReference type="STRING" id="1110509.Mhar_0829"/>
<dbReference type="AlphaFoldDB" id="G7WL98"/>
<evidence type="ECO:0000313" key="3">
    <source>
        <dbReference type="Proteomes" id="UP000005877"/>
    </source>
</evidence>
<sequence length="317" mass="36302">MKRARIRDFFVTVDGWIFAVVDYHHPEGIRSILRYVPDPKGERASGGVRYRKLDFEAAFEFLRRARPDYVRDVHVVPEEDVLRTFRPEEELARAAERDDRIAEIVAVLDKGGVPREKMGITGSILVGLEGPGSDIDFLVYGRDWWRARAAISEAKRLGGRIKELDEATWERIYQKRVPETGLAEFVLHERRKGNRGLVDGTYFDLLFTRDWDQIAPPFPPGKKVGRRRIEGTVLGAEFAFDNPAVFEIDHPEIPEILCYTHTYAGQALPGERIEACGVVEETDAGRRLVVGTTREARGEWIRSLTLLERASKRWWKG</sequence>
<feature type="domain" description="Polymerase nucleotidyl transferase" evidence="1">
    <location>
        <begin position="107"/>
        <end position="174"/>
    </location>
</feature>
<dbReference type="GO" id="GO:0016779">
    <property type="term" value="F:nucleotidyltransferase activity"/>
    <property type="evidence" value="ECO:0007669"/>
    <property type="project" value="InterPro"/>
</dbReference>